<dbReference type="AlphaFoldDB" id="A0A1H9V4L7"/>
<dbReference type="Pfam" id="PF11343">
    <property type="entry name" value="DUF3145"/>
    <property type="match status" value="1"/>
</dbReference>
<evidence type="ECO:0000313" key="1">
    <source>
        <dbReference type="EMBL" id="SES16622.1"/>
    </source>
</evidence>
<sequence length="171" mass="18814">MSVAMPRVTTRGVVFIHSTPKALCPHITWALESVLDQRVNLEWTPQPAGAALVRAEISWTGEAGTGAKLASALRGWDNLRYEVSEEPSPGCDGSRWSHTPSLGIHHTWTSASGDAVVNEDRLREVMRLAQGSPEAMMEMLDELLGVDWDNELEPFRYAGDGAPVRWLHKVG</sequence>
<protein>
    <recommendedName>
        <fullName evidence="3">DUF3145 domain-containing protein</fullName>
    </recommendedName>
</protein>
<name>A0A1H9V4L7_9MICO</name>
<accession>A0A1H9V4L7</accession>
<dbReference type="STRING" id="587636.SAMN05216199_2295"/>
<dbReference type="OrthoDB" id="3210860at2"/>
<dbReference type="Proteomes" id="UP000199019">
    <property type="component" value="Unassembled WGS sequence"/>
</dbReference>
<dbReference type="RefSeq" id="WP_091758160.1">
    <property type="nucleotide sequence ID" value="NZ_FOHB01000003.1"/>
</dbReference>
<dbReference type="EMBL" id="FOHB01000003">
    <property type="protein sequence ID" value="SES16622.1"/>
    <property type="molecule type" value="Genomic_DNA"/>
</dbReference>
<organism evidence="1 2">
    <name type="scientific">Pedococcus cremeus</name>
    <dbReference type="NCBI Taxonomy" id="587636"/>
    <lineage>
        <taxon>Bacteria</taxon>
        <taxon>Bacillati</taxon>
        <taxon>Actinomycetota</taxon>
        <taxon>Actinomycetes</taxon>
        <taxon>Micrococcales</taxon>
        <taxon>Intrasporangiaceae</taxon>
        <taxon>Pedococcus</taxon>
    </lineage>
</organism>
<gene>
    <name evidence="1" type="ORF">SAMN05216199_2295</name>
</gene>
<evidence type="ECO:0000313" key="2">
    <source>
        <dbReference type="Proteomes" id="UP000199019"/>
    </source>
</evidence>
<dbReference type="InterPro" id="IPR021491">
    <property type="entry name" value="DUF3145"/>
</dbReference>
<evidence type="ECO:0008006" key="3">
    <source>
        <dbReference type="Google" id="ProtNLM"/>
    </source>
</evidence>
<keyword evidence="2" id="KW-1185">Reference proteome</keyword>
<reference evidence="2" key="1">
    <citation type="submission" date="2016-10" db="EMBL/GenBank/DDBJ databases">
        <authorList>
            <person name="Varghese N."/>
            <person name="Submissions S."/>
        </authorList>
    </citation>
    <scope>NUCLEOTIDE SEQUENCE [LARGE SCALE GENOMIC DNA]</scope>
    <source>
        <strain evidence="2">CGMCC 1.6963</strain>
    </source>
</reference>
<proteinExistence type="predicted"/>